<dbReference type="eggNOG" id="ENOG502RCWD">
    <property type="taxonomic scope" value="Eukaryota"/>
</dbReference>
<gene>
    <name evidence="1" type="ORF">PDE_02397</name>
</gene>
<proteinExistence type="predicted"/>
<dbReference type="OrthoDB" id="4207132at2759"/>
<dbReference type="EMBL" id="KB644410">
    <property type="protein sequence ID" value="EPS27454.1"/>
    <property type="molecule type" value="Genomic_DNA"/>
</dbReference>
<dbReference type="PhylomeDB" id="S7ZB39"/>
<sequence>MSSSYSQWFRKGFDPGAIISLDKPVPSRWEILEKVNEHDYQVNKEEHDDNGSRSFATARYLCCDPKTRSRKAFMRIYMQVPHRKTEMDDADTRSQQATIYHPRELIAYLDLTEKGSTETPQLLGYKIDKQDRSGLVPGGFMIWLVWEIVPGLRLGDSNGAEPFWALDSHEREQVRLAFLETISKLHKNGWGPRVGGAHCLVWHREAQKLYVIGPFGKAGKLERPIHFDAKWIAHFELAKPESSTNVFDSDWDGDTSRWQW</sequence>
<accession>S7ZB39</accession>
<evidence type="ECO:0000313" key="1">
    <source>
        <dbReference type="EMBL" id="EPS27454.1"/>
    </source>
</evidence>
<evidence type="ECO:0008006" key="3">
    <source>
        <dbReference type="Google" id="ProtNLM"/>
    </source>
</evidence>
<dbReference type="AlphaFoldDB" id="S7ZB39"/>
<dbReference type="STRING" id="933388.S7ZB39"/>
<name>S7ZB39_PENO1</name>
<organism evidence="1 2">
    <name type="scientific">Penicillium oxalicum (strain 114-2 / CGMCC 5302)</name>
    <name type="common">Penicillium decumbens</name>
    <dbReference type="NCBI Taxonomy" id="933388"/>
    <lineage>
        <taxon>Eukaryota</taxon>
        <taxon>Fungi</taxon>
        <taxon>Dikarya</taxon>
        <taxon>Ascomycota</taxon>
        <taxon>Pezizomycotina</taxon>
        <taxon>Eurotiomycetes</taxon>
        <taxon>Eurotiomycetidae</taxon>
        <taxon>Eurotiales</taxon>
        <taxon>Aspergillaceae</taxon>
        <taxon>Penicillium</taxon>
    </lineage>
</organism>
<dbReference type="Proteomes" id="UP000019376">
    <property type="component" value="Unassembled WGS sequence"/>
</dbReference>
<dbReference type="HOGENOM" id="CLU_078302_3_0_1"/>
<protein>
    <recommendedName>
        <fullName evidence="3">Aminoglycoside phosphotransferase domain-containing protein</fullName>
    </recommendedName>
</protein>
<keyword evidence="2" id="KW-1185">Reference proteome</keyword>
<reference evidence="1 2" key="1">
    <citation type="journal article" date="2013" name="PLoS ONE">
        <title>Genomic and secretomic analyses reveal unique features of the lignocellulolytic enzyme system of Penicillium decumbens.</title>
        <authorList>
            <person name="Liu G."/>
            <person name="Zhang L."/>
            <person name="Wei X."/>
            <person name="Zou G."/>
            <person name="Qin Y."/>
            <person name="Ma L."/>
            <person name="Li J."/>
            <person name="Zheng H."/>
            <person name="Wang S."/>
            <person name="Wang C."/>
            <person name="Xun L."/>
            <person name="Zhao G.-P."/>
            <person name="Zhou Z."/>
            <person name="Qu Y."/>
        </authorList>
    </citation>
    <scope>NUCLEOTIDE SEQUENCE [LARGE SCALE GENOMIC DNA]</scope>
    <source>
        <strain evidence="2">114-2 / CGMCC 5302</strain>
    </source>
</reference>
<evidence type="ECO:0000313" key="2">
    <source>
        <dbReference type="Proteomes" id="UP000019376"/>
    </source>
</evidence>